<proteinExistence type="predicted"/>
<evidence type="ECO:0000313" key="2">
    <source>
        <dbReference type="EMBL" id="CAI2383944.1"/>
    </source>
</evidence>
<name>A0AAD2D7B8_EUPCR</name>
<gene>
    <name evidence="2" type="ORF">ECRASSUSDP1_LOCUS25462</name>
</gene>
<dbReference type="AlphaFoldDB" id="A0AAD2D7B8"/>
<feature type="compositionally biased region" description="Polar residues" evidence="1">
    <location>
        <begin position="53"/>
        <end position="63"/>
    </location>
</feature>
<organism evidence="2 3">
    <name type="scientific">Euplotes crassus</name>
    <dbReference type="NCBI Taxonomy" id="5936"/>
    <lineage>
        <taxon>Eukaryota</taxon>
        <taxon>Sar</taxon>
        <taxon>Alveolata</taxon>
        <taxon>Ciliophora</taxon>
        <taxon>Intramacronucleata</taxon>
        <taxon>Spirotrichea</taxon>
        <taxon>Hypotrichia</taxon>
        <taxon>Euplotida</taxon>
        <taxon>Euplotidae</taxon>
        <taxon>Moneuplotes</taxon>
    </lineage>
</organism>
<dbReference type="Proteomes" id="UP001295684">
    <property type="component" value="Unassembled WGS sequence"/>
</dbReference>
<evidence type="ECO:0000313" key="3">
    <source>
        <dbReference type="Proteomes" id="UP001295684"/>
    </source>
</evidence>
<dbReference type="EMBL" id="CAMPGE010026250">
    <property type="protein sequence ID" value="CAI2383944.1"/>
    <property type="molecule type" value="Genomic_DNA"/>
</dbReference>
<comment type="caution">
    <text evidence="2">The sequence shown here is derived from an EMBL/GenBank/DDBJ whole genome shotgun (WGS) entry which is preliminary data.</text>
</comment>
<evidence type="ECO:0000256" key="1">
    <source>
        <dbReference type="SAM" id="MobiDB-lite"/>
    </source>
</evidence>
<protein>
    <submittedName>
        <fullName evidence="2">Uncharacterized protein</fullName>
    </submittedName>
</protein>
<feature type="region of interest" description="Disordered" evidence="1">
    <location>
        <begin position="41"/>
        <end position="63"/>
    </location>
</feature>
<accession>A0AAD2D7B8</accession>
<sequence>MSYKQALKDESKDRNRSYKNDIEMFSRAGKLTVNQYMVFSPPKASENAEEIPQDQSPSSIEPSQGIIQFSQDPVQTTKPIIHNSTLPKKFKRRRKRRDKSQCDAVFKSISRERRNQILDPKLEKHNFSSYRVIDKIVNQKVEIPHWPQNRVVRIGSPKDPLCDKLIKVLQIGKPETDFSNMIFNHRKASNSIKNDKKNFNGCLKSDKHINSSREDNLVRKGFNASSDRSETTHIISTGKHRRNKGTLTKRAHLNHSFKQPNVNNKCKLNILSQDEKLSTFVKTSNNRSAKRAIVNFSANKSALPPNLRREILSTSESPEKENFSYKNKILNDTYHLVQSERSNGMGRHQIVATNQHCQVPKAKVYIDFSKNKGRGTSFGNPITANQKYVLSR</sequence>
<keyword evidence="3" id="KW-1185">Reference proteome</keyword>
<reference evidence="2" key="1">
    <citation type="submission" date="2023-07" db="EMBL/GenBank/DDBJ databases">
        <authorList>
            <consortium name="AG Swart"/>
            <person name="Singh M."/>
            <person name="Singh A."/>
            <person name="Seah K."/>
            <person name="Emmerich C."/>
        </authorList>
    </citation>
    <scope>NUCLEOTIDE SEQUENCE</scope>
    <source>
        <strain evidence="2">DP1</strain>
    </source>
</reference>